<dbReference type="InterPro" id="IPR025877">
    <property type="entry name" value="MobA-like_NTP_Trfase"/>
</dbReference>
<sequence>MNATISSPMALLFLAAGASRRMGRDKALLPWQGKTVVAHHYSLLEQVEGIDPWIVTRPIDVALTTELESIGWPGHQRIINPSAPDCEMLLSIQCGVAGILKHPYSTVGIALIDQVLIQPPTFEALANEAERNPQSILQPSFNGRRGHPVLLPRSVAEQLAGFQGPTLKHFLEEHNNQRSLLKVDDRGVVTDMDTPAAYREQLSRL</sequence>
<keyword evidence="3" id="KW-1185">Reference proteome</keyword>
<dbReference type="InterPro" id="IPR029044">
    <property type="entry name" value="Nucleotide-diphossugar_trans"/>
</dbReference>
<evidence type="ECO:0000259" key="1">
    <source>
        <dbReference type="Pfam" id="PF12804"/>
    </source>
</evidence>
<feature type="domain" description="MobA-like NTP transferase" evidence="1">
    <location>
        <begin position="12"/>
        <end position="174"/>
    </location>
</feature>
<dbReference type="AlphaFoldDB" id="A0A6C2UBW0"/>
<evidence type="ECO:0000313" key="3">
    <source>
        <dbReference type="Proteomes" id="UP000366872"/>
    </source>
</evidence>
<dbReference type="GO" id="GO:0016779">
    <property type="term" value="F:nucleotidyltransferase activity"/>
    <property type="evidence" value="ECO:0007669"/>
    <property type="project" value="UniProtKB-ARBA"/>
</dbReference>
<dbReference type="Gene3D" id="3.90.550.10">
    <property type="entry name" value="Spore Coat Polysaccharide Biosynthesis Protein SpsA, Chain A"/>
    <property type="match status" value="1"/>
</dbReference>
<dbReference type="PANTHER" id="PTHR43777">
    <property type="entry name" value="MOLYBDENUM COFACTOR CYTIDYLYLTRANSFERASE"/>
    <property type="match status" value="1"/>
</dbReference>
<dbReference type="CDD" id="cd04182">
    <property type="entry name" value="GT_2_like_f"/>
    <property type="match status" value="1"/>
</dbReference>
<dbReference type="RefSeq" id="WP_136082845.1">
    <property type="nucleotide sequence ID" value="NZ_CAAHFG010000004.1"/>
</dbReference>
<dbReference type="SUPFAM" id="SSF53448">
    <property type="entry name" value="Nucleotide-diphospho-sugar transferases"/>
    <property type="match status" value="1"/>
</dbReference>
<name>A0A6C2UBW0_PONDE</name>
<proteinExistence type="predicted"/>
<dbReference type="PANTHER" id="PTHR43777:SF1">
    <property type="entry name" value="MOLYBDENUM COFACTOR CYTIDYLYLTRANSFERASE"/>
    <property type="match status" value="1"/>
</dbReference>
<protein>
    <recommendedName>
        <fullName evidence="1">MobA-like NTP transferase domain-containing protein</fullName>
    </recommendedName>
</protein>
<accession>A0A6C2UBW0</accession>
<organism evidence="2 3">
    <name type="scientific">Pontiella desulfatans</name>
    <dbReference type="NCBI Taxonomy" id="2750659"/>
    <lineage>
        <taxon>Bacteria</taxon>
        <taxon>Pseudomonadati</taxon>
        <taxon>Kiritimatiellota</taxon>
        <taxon>Kiritimatiellia</taxon>
        <taxon>Kiritimatiellales</taxon>
        <taxon>Pontiellaceae</taxon>
        <taxon>Pontiella</taxon>
    </lineage>
</organism>
<gene>
    <name evidence="2" type="ORF">PDESU_05959</name>
</gene>
<evidence type="ECO:0000313" key="2">
    <source>
        <dbReference type="EMBL" id="VGO17363.1"/>
    </source>
</evidence>
<dbReference type="Proteomes" id="UP000366872">
    <property type="component" value="Unassembled WGS sequence"/>
</dbReference>
<dbReference type="Pfam" id="PF12804">
    <property type="entry name" value="NTP_transf_3"/>
    <property type="match status" value="1"/>
</dbReference>
<reference evidence="2 3" key="1">
    <citation type="submission" date="2019-04" db="EMBL/GenBank/DDBJ databases">
        <authorList>
            <person name="Van Vliet M D."/>
        </authorList>
    </citation>
    <scope>NUCLEOTIDE SEQUENCE [LARGE SCALE GENOMIC DNA]</scope>
    <source>
        <strain evidence="2 3">F1</strain>
    </source>
</reference>
<dbReference type="EMBL" id="CAAHFG010000004">
    <property type="protein sequence ID" value="VGO17363.1"/>
    <property type="molecule type" value="Genomic_DNA"/>
</dbReference>